<evidence type="ECO:0000259" key="3">
    <source>
        <dbReference type="PROSITE" id="PS50157"/>
    </source>
</evidence>
<feature type="compositionally biased region" description="Polar residues" evidence="2">
    <location>
        <begin position="68"/>
        <end position="95"/>
    </location>
</feature>
<feature type="region of interest" description="Disordered" evidence="2">
    <location>
        <begin position="1"/>
        <end position="148"/>
    </location>
</feature>
<feature type="compositionally biased region" description="Polar residues" evidence="2">
    <location>
        <begin position="1"/>
        <end position="14"/>
    </location>
</feature>
<feature type="domain" description="C2H2-type" evidence="3">
    <location>
        <begin position="178"/>
        <end position="205"/>
    </location>
</feature>
<feature type="compositionally biased region" description="Polar residues" evidence="2">
    <location>
        <begin position="37"/>
        <end position="48"/>
    </location>
</feature>
<reference evidence="4 5" key="1">
    <citation type="submission" date="2014-04" db="EMBL/GenBank/DDBJ databases">
        <authorList>
            <consortium name="DOE Joint Genome Institute"/>
            <person name="Kuo A."/>
            <person name="Kohler A."/>
            <person name="Costa M.D."/>
            <person name="Nagy L.G."/>
            <person name="Floudas D."/>
            <person name="Copeland A."/>
            <person name="Barry K.W."/>
            <person name="Cichocki N."/>
            <person name="Veneault-Fourrey C."/>
            <person name="LaButti K."/>
            <person name="Lindquist E.A."/>
            <person name="Lipzen A."/>
            <person name="Lundell T."/>
            <person name="Morin E."/>
            <person name="Murat C."/>
            <person name="Sun H."/>
            <person name="Tunlid A."/>
            <person name="Henrissat B."/>
            <person name="Grigoriev I.V."/>
            <person name="Hibbett D.S."/>
            <person name="Martin F."/>
            <person name="Nordberg H.P."/>
            <person name="Cantor M.N."/>
            <person name="Hua S.X."/>
        </authorList>
    </citation>
    <scope>NUCLEOTIDE SEQUENCE [LARGE SCALE GENOMIC DNA]</scope>
    <source>
        <strain evidence="4 5">441</strain>
    </source>
</reference>
<name>A0A0C9YIC1_9AGAM</name>
<evidence type="ECO:0000313" key="4">
    <source>
        <dbReference type="EMBL" id="KIK24820.1"/>
    </source>
</evidence>
<dbReference type="InterPro" id="IPR036236">
    <property type="entry name" value="Znf_C2H2_sf"/>
</dbReference>
<sequence length="208" mass="23270">MNPNQNLQYSSYPSQGAAVVRDDQRSYFAAQGHNHESFPSSHSPTHSYLSGAMDPQSPRSTSRPPQQFIPSASQAYHQGYSHSSSTAPQGPTQRRPSMDPYYHMSPNPQHLSHAATSHGSRSSASGTQPGSQHSHSQSHSSSASGERYPCDLCERTFTRSHDRRRHFETVHAPMPVLHKCRYCRKDFSRADSLKRHVDNGCDEMPSHR</sequence>
<evidence type="ECO:0000256" key="2">
    <source>
        <dbReference type="SAM" id="MobiDB-lite"/>
    </source>
</evidence>
<dbReference type="Proteomes" id="UP000054018">
    <property type="component" value="Unassembled WGS sequence"/>
</dbReference>
<gene>
    <name evidence="4" type="ORF">PISMIDRAFT_677931</name>
</gene>
<dbReference type="OrthoDB" id="8922241at2759"/>
<dbReference type="SMART" id="SM00355">
    <property type="entry name" value="ZnF_C2H2"/>
    <property type="match status" value="2"/>
</dbReference>
<dbReference type="AlphaFoldDB" id="A0A0C9YIC1"/>
<feature type="compositionally biased region" description="Polar residues" evidence="2">
    <location>
        <begin position="106"/>
        <end position="124"/>
    </location>
</feature>
<dbReference type="Pfam" id="PF00096">
    <property type="entry name" value="zf-C2H2"/>
    <property type="match status" value="2"/>
</dbReference>
<keyword evidence="1" id="KW-0862">Zinc</keyword>
<protein>
    <recommendedName>
        <fullName evidence="3">C2H2-type domain-containing protein</fullName>
    </recommendedName>
</protein>
<dbReference type="InterPro" id="IPR013087">
    <property type="entry name" value="Znf_C2H2_type"/>
</dbReference>
<dbReference type="GO" id="GO:0008270">
    <property type="term" value="F:zinc ion binding"/>
    <property type="evidence" value="ECO:0007669"/>
    <property type="project" value="UniProtKB-KW"/>
</dbReference>
<reference evidence="5" key="2">
    <citation type="submission" date="2015-01" db="EMBL/GenBank/DDBJ databases">
        <title>Evolutionary Origins and Diversification of the Mycorrhizal Mutualists.</title>
        <authorList>
            <consortium name="DOE Joint Genome Institute"/>
            <consortium name="Mycorrhizal Genomics Consortium"/>
            <person name="Kohler A."/>
            <person name="Kuo A."/>
            <person name="Nagy L.G."/>
            <person name="Floudas D."/>
            <person name="Copeland A."/>
            <person name="Barry K.W."/>
            <person name="Cichocki N."/>
            <person name="Veneault-Fourrey C."/>
            <person name="LaButti K."/>
            <person name="Lindquist E.A."/>
            <person name="Lipzen A."/>
            <person name="Lundell T."/>
            <person name="Morin E."/>
            <person name="Murat C."/>
            <person name="Riley R."/>
            <person name="Ohm R."/>
            <person name="Sun H."/>
            <person name="Tunlid A."/>
            <person name="Henrissat B."/>
            <person name="Grigoriev I.V."/>
            <person name="Hibbett D.S."/>
            <person name="Martin F."/>
        </authorList>
    </citation>
    <scope>NUCLEOTIDE SEQUENCE [LARGE SCALE GENOMIC DNA]</scope>
    <source>
        <strain evidence="5">441</strain>
    </source>
</reference>
<proteinExistence type="predicted"/>
<feature type="compositionally biased region" description="Low complexity" evidence="2">
    <location>
        <begin position="55"/>
        <end position="66"/>
    </location>
</feature>
<dbReference type="SUPFAM" id="SSF57667">
    <property type="entry name" value="beta-beta-alpha zinc fingers"/>
    <property type="match status" value="1"/>
</dbReference>
<evidence type="ECO:0000256" key="1">
    <source>
        <dbReference type="PROSITE-ProRule" id="PRU00042"/>
    </source>
</evidence>
<accession>A0A0C9YIC1</accession>
<keyword evidence="1" id="KW-0863">Zinc-finger</keyword>
<keyword evidence="5" id="KW-1185">Reference proteome</keyword>
<dbReference type="STRING" id="765257.A0A0C9YIC1"/>
<organism evidence="4 5">
    <name type="scientific">Pisolithus microcarpus 441</name>
    <dbReference type="NCBI Taxonomy" id="765257"/>
    <lineage>
        <taxon>Eukaryota</taxon>
        <taxon>Fungi</taxon>
        <taxon>Dikarya</taxon>
        <taxon>Basidiomycota</taxon>
        <taxon>Agaricomycotina</taxon>
        <taxon>Agaricomycetes</taxon>
        <taxon>Agaricomycetidae</taxon>
        <taxon>Boletales</taxon>
        <taxon>Sclerodermatineae</taxon>
        <taxon>Pisolithaceae</taxon>
        <taxon>Pisolithus</taxon>
    </lineage>
</organism>
<dbReference type="Gene3D" id="3.30.160.60">
    <property type="entry name" value="Classic Zinc Finger"/>
    <property type="match status" value="2"/>
</dbReference>
<evidence type="ECO:0000313" key="5">
    <source>
        <dbReference type="Proteomes" id="UP000054018"/>
    </source>
</evidence>
<feature type="compositionally biased region" description="Low complexity" evidence="2">
    <location>
        <begin position="125"/>
        <end position="145"/>
    </location>
</feature>
<dbReference type="EMBL" id="KN833713">
    <property type="protein sequence ID" value="KIK24820.1"/>
    <property type="molecule type" value="Genomic_DNA"/>
</dbReference>
<dbReference type="PROSITE" id="PS50157">
    <property type="entry name" value="ZINC_FINGER_C2H2_2"/>
    <property type="match status" value="2"/>
</dbReference>
<keyword evidence="1" id="KW-0479">Metal-binding</keyword>
<feature type="domain" description="C2H2-type" evidence="3">
    <location>
        <begin position="148"/>
        <end position="172"/>
    </location>
</feature>
<dbReference type="HOGENOM" id="CLU_091739_0_0_1"/>
<dbReference type="PROSITE" id="PS00028">
    <property type="entry name" value="ZINC_FINGER_C2H2_1"/>
    <property type="match status" value="1"/>
</dbReference>